<dbReference type="InterPro" id="IPR017871">
    <property type="entry name" value="ABC_transporter-like_CS"/>
</dbReference>
<dbReference type="InterPro" id="IPR014216">
    <property type="entry name" value="ABC_transptr_CydD"/>
</dbReference>
<feature type="transmembrane region" description="Helical" evidence="7">
    <location>
        <begin position="55"/>
        <end position="73"/>
    </location>
</feature>
<dbReference type="AlphaFoldDB" id="A0A0E1EJH9"/>
<evidence type="ECO:0000256" key="2">
    <source>
        <dbReference type="ARBA" id="ARBA00022692"/>
    </source>
</evidence>
<dbReference type="SUPFAM" id="SSF90123">
    <property type="entry name" value="ABC transporter transmembrane region"/>
    <property type="match status" value="1"/>
</dbReference>
<gene>
    <name evidence="11" type="primary">cydD</name>
    <name evidence="10" type="ORF">AX245_09665</name>
    <name evidence="11" type="ORF">C4618_04610</name>
</gene>
<comment type="caution">
    <text evidence="10">The sequence shown here is derived from an EMBL/GenBank/DDBJ whole genome shotgun (WGS) entry which is preliminary data.</text>
</comment>
<proteinExistence type="predicted"/>
<dbReference type="InterPro" id="IPR003439">
    <property type="entry name" value="ABC_transporter-like_ATP-bd"/>
</dbReference>
<dbReference type="SUPFAM" id="SSF52540">
    <property type="entry name" value="P-loop containing nucleoside triphosphate hydrolases"/>
    <property type="match status" value="1"/>
</dbReference>
<keyword evidence="5 7" id="KW-1133">Transmembrane helix</keyword>
<dbReference type="CDD" id="cd18584">
    <property type="entry name" value="ABC_6TM_AarD_CydD"/>
    <property type="match status" value="1"/>
</dbReference>
<dbReference type="PROSITE" id="PS00211">
    <property type="entry name" value="ABC_TRANSPORTER_1"/>
    <property type="match status" value="1"/>
</dbReference>
<dbReference type="GO" id="GO:0140359">
    <property type="term" value="F:ABC-type transporter activity"/>
    <property type="evidence" value="ECO:0007669"/>
    <property type="project" value="InterPro"/>
</dbReference>
<feature type="transmembrane region" description="Helical" evidence="7">
    <location>
        <begin position="12"/>
        <end position="35"/>
    </location>
</feature>
<protein>
    <submittedName>
        <fullName evidence="10">Thiol reductant ABC exporter subunit CydD</fullName>
    </submittedName>
</protein>
<dbReference type="InterPro" id="IPR036640">
    <property type="entry name" value="ABC1_TM_sf"/>
</dbReference>
<evidence type="ECO:0000313" key="11">
    <source>
        <dbReference type="EMBL" id="RDY83088.1"/>
    </source>
</evidence>
<feature type="transmembrane region" description="Helical" evidence="7">
    <location>
        <begin position="135"/>
        <end position="152"/>
    </location>
</feature>
<dbReference type="InterPro" id="IPR011527">
    <property type="entry name" value="ABC1_TM_dom"/>
</dbReference>
<feature type="domain" description="ABC transporter" evidence="8">
    <location>
        <begin position="332"/>
        <end position="566"/>
    </location>
</feature>
<evidence type="ECO:0000256" key="5">
    <source>
        <dbReference type="ARBA" id="ARBA00022989"/>
    </source>
</evidence>
<dbReference type="Pfam" id="PF00664">
    <property type="entry name" value="ABC_membrane"/>
    <property type="match status" value="1"/>
</dbReference>
<evidence type="ECO:0000256" key="7">
    <source>
        <dbReference type="SAM" id="Phobius"/>
    </source>
</evidence>
<dbReference type="NCBIfam" id="TIGR02857">
    <property type="entry name" value="CydD"/>
    <property type="match status" value="1"/>
</dbReference>
<keyword evidence="2 7" id="KW-0812">Transmembrane</keyword>
<dbReference type="EMBL" id="MAWT01000022">
    <property type="protein sequence ID" value="OCM71463.1"/>
    <property type="molecule type" value="Genomic_DNA"/>
</dbReference>
<dbReference type="KEGG" id="sage:EN72_09360"/>
<evidence type="ECO:0000256" key="3">
    <source>
        <dbReference type="ARBA" id="ARBA00022741"/>
    </source>
</evidence>
<evidence type="ECO:0000256" key="1">
    <source>
        <dbReference type="ARBA" id="ARBA00004651"/>
    </source>
</evidence>
<dbReference type="GO" id="GO:0005524">
    <property type="term" value="F:ATP binding"/>
    <property type="evidence" value="ECO:0007669"/>
    <property type="project" value="UniProtKB-KW"/>
</dbReference>
<comment type="subcellular location">
    <subcellularLocation>
        <location evidence="1">Cell membrane</location>
        <topology evidence="1">Multi-pass membrane protein</topology>
    </subcellularLocation>
</comment>
<evidence type="ECO:0000313" key="13">
    <source>
        <dbReference type="Proteomes" id="UP000256718"/>
    </source>
</evidence>
<accession>A0A0E1EJH9</accession>
<dbReference type="Proteomes" id="UP000093122">
    <property type="component" value="Unassembled WGS sequence"/>
</dbReference>
<feature type="transmembrane region" description="Helical" evidence="7">
    <location>
        <begin position="158"/>
        <end position="178"/>
    </location>
</feature>
<reference evidence="11 13" key="2">
    <citation type="journal article" date="2018" name="Emerg. Microbes Infect.">
        <title>Phenotypic and molecular analysis of nontypeable Group B streptococci: identification of cps2a and hybrid cps2a/cps5 Group B streptococcal capsule gene clusters.</title>
        <authorList>
            <person name="Alhhazmi A."/>
            <person name="Tyrrell G.J."/>
        </authorList>
    </citation>
    <scope>NUCLEOTIDE SEQUENCE [LARGE SCALE GENOMIC DNA]</scope>
    <source>
        <strain evidence="11 13">PLGBS17</strain>
    </source>
</reference>
<dbReference type="InterPro" id="IPR027417">
    <property type="entry name" value="P-loop_NTPase"/>
</dbReference>
<evidence type="ECO:0000259" key="8">
    <source>
        <dbReference type="PROSITE" id="PS50893"/>
    </source>
</evidence>
<dbReference type="SMART" id="SM00382">
    <property type="entry name" value="AAA"/>
    <property type="match status" value="1"/>
</dbReference>
<dbReference type="InterPro" id="IPR039421">
    <property type="entry name" value="Type_1_exporter"/>
</dbReference>
<dbReference type="PROSITE" id="PS50893">
    <property type="entry name" value="ABC_TRANSPORTER_2"/>
    <property type="match status" value="1"/>
</dbReference>
<dbReference type="Gene3D" id="3.40.50.300">
    <property type="entry name" value="P-loop containing nucleotide triphosphate hydrolases"/>
    <property type="match status" value="1"/>
</dbReference>
<evidence type="ECO:0000256" key="6">
    <source>
        <dbReference type="ARBA" id="ARBA00023136"/>
    </source>
</evidence>
<feature type="transmembrane region" description="Helical" evidence="7">
    <location>
        <begin position="236"/>
        <end position="261"/>
    </location>
</feature>
<evidence type="ECO:0000259" key="9">
    <source>
        <dbReference type="PROSITE" id="PS50929"/>
    </source>
</evidence>
<dbReference type="RefSeq" id="WP_000884534.1">
    <property type="nucleotide sequence ID" value="NZ_BCNI01000001.1"/>
</dbReference>
<dbReference type="InterPro" id="IPR003593">
    <property type="entry name" value="AAA+_ATPase"/>
</dbReference>
<sequence length="572" mass="64430">MLDKAVMRLSGIHKLLGLLAGLDVLQAIFIIGQAYYLSLSITGLWEGQKLSSQTVYILLFMVSYLGRHVIDYIKNRKLDDFSTAQSSLLRRQLLDKLFDLGPKVVQEQGTGNVVTMALDGVSLVENYLRLVLNKMINMSIIPWIILAYIFYLDIESGAILLIVFPLIIIFMIILGYAAQAKADKQYESYQVLSNHFLDSLRGIDTLKYFGLSKRYGKSIYQTSESFRKATMSTLKIGILSTFALDFFTTLSIAIVAVFLGLRLLNEQIYLLPALTILILSPEYFLPVRDFSSDYHATLDGKNAFQAIQKVLNKTGIKGEQLVIDDWSKESHLDLENIAIAYDQKRVVEDVTLRFRGHQKVALVGVSGSGKSSLINLLSGFLGPDKGSLKVDGREVVNLDQEDWHKQMIYIPQTPYVFEMSLRDNITFYTPNASDEEVIRAIHMVGLDSLLSELPDGLETRIGNGARPLSGGQAQRIALARAFLDQNRRIMVFDEPTAHLDIETELELKEKMLPLMSDRLVIFATHRLHWLNQMDVIVVMEKGRVAEVGSYQELLAKKGYLYQLKHAMGGNNV</sequence>
<dbReference type="GO" id="GO:0034040">
    <property type="term" value="F:ATPase-coupled lipid transmembrane transporter activity"/>
    <property type="evidence" value="ECO:0007669"/>
    <property type="project" value="TreeGrafter"/>
</dbReference>
<keyword evidence="6 7" id="KW-0472">Membrane</keyword>
<organism evidence="10 12">
    <name type="scientific">Streptococcus agalactiae</name>
    <dbReference type="NCBI Taxonomy" id="1311"/>
    <lineage>
        <taxon>Bacteria</taxon>
        <taxon>Bacillati</taxon>
        <taxon>Bacillota</taxon>
        <taxon>Bacilli</taxon>
        <taxon>Lactobacillales</taxon>
        <taxon>Streptococcaceae</taxon>
        <taxon>Streptococcus</taxon>
    </lineage>
</organism>
<keyword evidence="3" id="KW-0547">Nucleotide-binding</keyword>
<keyword evidence="4" id="KW-0067">ATP-binding</keyword>
<reference evidence="10 12" key="1">
    <citation type="journal article" date="2016" name="Sci. Rep.">
        <title>Serotype IV Streptococcus agalactiae ST-452 has arisen from large genomic recombination events between CC23 and the hypervirulent CC17 lineages.</title>
        <authorList>
            <person name="Campisi E."/>
            <person name="Rinaudo C.D."/>
            <person name="Donati C."/>
            <person name="Barucco M."/>
            <person name="Torricelli G."/>
            <person name="Edwards M.S."/>
            <person name="Baker C.J."/>
            <person name="Margarit I."/>
            <person name="Rosini R."/>
        </authorList>
    </citation>
    <scope>NUCLEOTIDE SEQUENCE [LARGE SCALE GENOMIC DNA]</scope>
    <source>
        <strain evidence="10 12">CZ-PW-140</strain>
    </source>
</reference>
<dbReference type="EMBL" id="QHGZ01000117">
    <property type="protein sequence ID" value="RDY83088.1"/>
    <property type="molecule type" value="Genomic_DNA"/>
</dbReference>
<dbReference type="Gene3D" id="1.20.1560.10">
    <property type="entry name" value="ABC transporter type 1, transmembrane domain"/>
    <property type="match status" value="1"/>
</dbReference>
<dbReference type="Proteomes" id="UP000256718">
    <property type="component" value="Unassembled WGS sequence"/>
</dbReference>
<dbReference type="GO" id="GO:0042883">
    <property type="term" value="P:cysteine transport"/>
    <property type="evidence" value="ECO:0007669"/>
    <property type="project" value="InterPro"/>
</dbReference>
<feature type="domain" description="ABC transmembrane type-1" evidence="9">
    <location>
        <begin position="24"/>
        <end position="299"/>
    </location>
</feature>
<dbReference type="PANTHER" id="PTHR24221:SF614">
    <property type="entry name" value="GLUTATHIONE_L-CYSTEINE TRANSPORT SYSTEM ATP-BINDING_PERMEASE PROTEIN CYDC"/>
    <property type="match status" value="1"/>
</dbReference>
<dbReference type="GO" id="GO:0005886">
    <property type="term" value="C:plasma membrane"/>
    <property type="evidence" value="ECO:0007669"/>
    <property type="project" value="UniProtKB-SubCell"/>
</dbReference>
<evidence type="ECO:0000256" key="4">
    <source>
        <dbReference type="ARBA" id="ARBA00022840"/>
    </source>
</evidence>
<evidence type="ECO:0000313" key="10">
    <source>
        <dbReference type="EMBL" id="OCM71463.1"/>
    </source>
</evidence>
<evidence type="ECO:0000313" key="12">
    <source>
        <dbReference type="Proteomes" id="UP000093122"/>
    </source>
</evidence>
<name>A0A0E1EJH9_STRAG</name>
<dbReference type="GO" id="GO:0016887">
    <property type="term" value="F:ATP hydrolysis activity"/>
    <property type="evidence" value="ECO:0007669"/>
    <property type="project" value="InterPro"/>
</dbReference>
<dbReference type="OMA" id="FPLNWAA"/>
<dbReference type="Pfam" id="PF00005">
    <property type="entry name" value="ABC_tran"/>
    <property type="match status" value="1"/>
</dbReference>
<dbReference type="PROSITE" id="PS50929">
    <property type="entry name" value="ABC_TM1F"/>
    <property type="match status" value="1"/>
</dbReference>
<dbReference type="PANTHER" id="PTHR24221">
    <property type="entry name" value="ATP-BINDING CASSETTE SUB-FAMILY B"/>
    <property type="match status" value="1"/>
</dbReference>